<proteinExistence type="predicted"/>
<evidence type="ECO:0000313" key="1">
    <source>
        <dbReference type="EMBL" id="PRQ23523.1"/>
    </source>
</evidence>
<name>A0A2P6PNK6_ROSCH</name>
<evidence type="ECO:0000313" key="2">
    <source>
        <dbReference type="Proteomes" id="UP000238479"/>
    </source>
</evidence>
<sequence>MDETKSTIIKLIHPKWVTWKQRMEDMLYCMDLYEPIEGVAAKSNNMTVAKVEPESHLHDKTMGR</sequence>
<comment type="caution">
    <text evidence="1">The sequence shown here is derived from an EMBL/GenBank/DDBJ whole genome shotgun (WGS) entry which is preliminary data.</text>
</comment>
<protein>
    <submittedName>
        <fullName evidence="1">Uncharacterized protein</fullName>
    </submittedName>
</protein>
<dbReference type="EMBL" id="PDCK01000044">
    <property type="protein sequence ID" value="PRQ23523.1"/>
    <property type="molecule type" value="Genomic_DNA"/>
</dbReference>
<reference evidence="1 2" key="1">
    <citation type="journal article" date="2018" name="Nat. Genet.">
        <title>The Rosa genome provides new insights in the design of modern roses.</title>
        <authorList>
            <person name="Bendahmane M."/>
        </authorList>
    </citation>
    <scope>NUCLEOTIDE SEQUENCE [LARGE SCALE GENOMIC DNA]</scope>
    <source>
        <strain evidence="2">cv. Old Blush</strain>
    </source>
</reference>
<dbReference type="Proteomes" id="UP000238479">
    <property type="component" value="Chromosome 6"/>
</dbReference>
<dbReference type="AlphaFoldDB" id="A0A2P6PNK6"/>
<accession>A0A2P6PNK6</accession>
<dbReference type="Gramene" id="PRQ23523">
    <property type="protein sequence ID" value="PRQ23523"/>
    <property type="gene ID" value="RchiOBHm_Chr6g0262311"/>
</dbReference>
<gene>
    <name evidence="1" type="ORF">RchiOBHm_Chr6g0262311</name>
</gene>
<organism evidence="1 2">
    <name type="scientific">Rosa chinensis</name>
    <name type="common">China rose</name>
    <dbReference type="NCBI Taxonomy" id="74649"/>
    <lineage>
        <taxon>Eukaryota</taxon>
        <taxon>Viridiplantae</taxon>
        <taxon>Streptophyta</taxon>
        <taxon>Embryophyta</taxon>
        <taxon>Tracheophyta</taxon>
        <taxon>Spermatophyta</taxon>
        <taxon>Magnoliopsida</taxon>
        <taxon>eudicotyledons</taxon>
        <taxon>Gunneridae</taxon>
        <taxon>Pentapetalae</taxon>
        <taxon>rosids</taxon>
        <taxon>fabids</taxon>
        <taxon>Rosales</taxon>
        <taxon>Rosaceae</taxon>
        <taxon>Rosoideae</taxon>
        <taxon>Rosoideae incertae sedis</taxon>
        <taxon>Rosa</taxon>
    </lineage>
</organism>
<keyword evidence="2" id="KW-1185">Reference proteome</keyword>